<reference evidence="2" key="1">
    <citation type="journal article" date="2017" name="Mol. Phylogenet. Evol.">
        <title>Curious bivalves: Systematic utility and unusual properties of anomalodesmatan mitochondrial genomes.</title>
        <authorList>
            <person name="Williams S.T."/>
            <person name="Foster P.G."/>
            <person name="Hughes C."/>
            <person name="Harper E.M."/>
            <person name="Taylor J.D."/>
            <person name="Littlewood D.T."/>
            <person name="Dyal P."/>
            <person name="Hopkins K.P."/>
            <person name="Briscoe A.G."/>
        </authorList>
    </citation>
    <scope>NUCLEOTIDE SEQUENCE</scope>
</reference>
<name>A0A1U9XPF5_9BIVA</name>
<keyword evidence="1" id="KW-1133">Transmembrane helix</keyword>
<dbReference type="AlphaFoldDB" id="A0A1U9XPF5"/>
<dbReference type="RefSeq" id="YP_009353831.1">
    <property type="nucleotide sequence ID" value="NC_034301.1"/>
</dbReference>
<evidence type="ECO:0000256" key="1">
    <source>
        <dbReference type="SAM" id="Phobius"/>
    </source>
</evidence>
<geneLocation type="mitochondrion" evidence="2"/>
<feature type="transmembrane region" description="Helical" evidence="1">
    <location>
        <begin position="12"/>
        <end position="36"/>
    </location>
</feature>
<accession>A0A1U9XPF5</accession>
<proteinExistence type="predicted"/>
<evidence type="ECO:0000313" key="2">
    <source>
        <dbReference type="EMBL" id="AQZ26127.1"/>
    </source>
</evidence>
<keyword evidence="1" id="KW-0472">Membrane</keyword>
<feature type="transmembrane region" description="Helical" evidence="1">
    <location>
        <begin position="129"/>
        <end position="150"/>
    </location>
</feature>
<dbReference type="EMBL" id="KX815958">
    <property type="protein sequence ID" value="AQZ26127.1"/>
    <property type="molecule type" value="Genomic_DNA"/>
</dbReference>
<sequence length="158" mass="17635">MNVCILVLMSIFMISILPFLGHPMMFASVAFILAVLLSLNISIHVCSWYGYILFLIMVGALLVAFVYVVAMCPNPKFSFSFYMFIFPLFMVFLVNYFVNPSIDINLVSTDNLMVMGTLATFISAKEGCMLIMGVALILLFALIVVVKMVMTKEGPLRT</sequence>
<feature type="transmembrane region" description="Helical" evidence="1">
    <location>
        <begin position="81"/>
        <end position="98"/>
    </location>
</feature>
<dbReference type="GeneID" id="32229675"/>
<keyword evidence="2" id="KW-0496">Mitochondrion</keyword>
<keyword evidence="1" id="KW-0812">Transmembrane</keyword>
<feature type="transmembrane region" description="Helical" evidence="1">
    <location>
        <begin position="48"/>
        <end position="69"/>
    </location>
</feature>
<protein>
    <submittedName>
        <fullName evidence="2">NADH dehydrogenase subunit 6</fullName>
    </submittedName>
</protein>
<dbReference type="CTD" id="4541"/>
<organism evidence="2">
    <name type="scientific">Euciroa cf. queenslandica STW-2017</name>
    <dbReference type="NCBI Taxonomy" id="1969321"/>
    <lineage>
        <taxon>Eukaryota</taxon>
        <taxon>Metazoa</taxon>
        <taxon>Spiralia</taxon>
        <taxon>Lophotrochozoa</taxon>
        <taxon>Mollusca</taxon>
        <taxon>Bivalvia</taxon>
        <taxon>Autobranchia</taxon>
        <taxon>Heteroconchia</taxon>
        <taxon>Euheterodonta</taxon>
        <taxon>Anomalodesmata</taxon>
        <taxon>Verticordioidea</taxon>
        <taxon>Euciroidae</taxon>
        <taxon>Euciroa</taxon>
    </lineage>
</organism>
<gene>
    <name evidence="2" type="primary">ND6</name>
</gene>